<dbReference type="EMBL" id="AY386371">
    <property type="protein sequence ID" value="AAR07480.1"/>
    <property type="molecule type" value="Genomic_DNA"/>
</dbReference>
<name>Q6TUP6_YMTV5</name>
<evidence type="ECO:0000259" key="2">
    <source>
        <dbReference type="Pfam" id="PF00059"/>
    </source>
</evidence>
<evidence type="ECO:0000313" key="4">
    <source>
        <dbReference type="Proteomes" id="UP000008596"/>
    </source>
</evidence>
<keyword evidence="4" id="KW-1185">Reference proteome</keyword>
<dbReference type="GeneID" id="2943593"/>
<dbReference type="Gene3D" id="3.10.100.10">
    <property type="entry name" value="Mannose-Binding Protein A, subunit A"/>
    <property type="match status" value="1"/>
</dbReference>
<dbReference type="InterPro" id="IPR001304">
    <property type="entry name" value="C-type_lectin-like"/>
</dbReference>
<reference evidence="3 4" key="3">
    <citation type="journal article" date="2003" name="Proc. Natl. Acad. Sci. U.S.A.">
        <title>A secreted high-affinity inhibitor of human TNF from Tanapox virus.</title>
        <authorList>
            <person name="Brunetti C.R."/>
            <person name="Paulose-Murphy M."/>
            <person name="Singh R."/>
            <person name="Qin J."/>
            <person name="Barrett J.W."/>
            <person name="Tardivel A."/>
            <person name="Schneider P."/>
            <person name="Essani K."/>
            <person name="McFadden G."/>
        </authorList>
    </citation>
    <scope>NUCLEOTIDE SEQUENCE [LARGE SCALE GENOMIC DNA]</scope>
    <source>
        <strain evidence="4">VR587</strain>
    </source>
</reference>
<dbReference type="InterPro" id="IPR016187">
    <property type="entry name" value="CTDL_fold"/>
</dbReference>
<dbReference type="RefSeq" id="NP_938379.1">
    <property type="nucleotide sequence ID" value="NC_005179.1"/>
</dbReference>
<keyword evidence="1" id="KW-0472">Membrane</keyword>
<dbReference type="SUPFAM" id="SSF56436">
    <property type="entry name" value="C-type lectin-like"/>
    <property type="match status" value="1"/>
</dbReference>
<accession>Q6TUP6</accession>
<organismHost>
    <name type="scientific">Papio hamadryas</name>
    <name type="common">Hamadryas baboon</name>
    <dbReference type="NCBI Taxonomy" id="9557"/>
</organismHost>
<organismHost>
    <name type="scientific">Homo sapiens</name>
    <name type="common">Human</name>
    <dbReference type="NCBI Taxonomy" id="9606"/>
</organismHost>
<dbReference type="Proteomes" id="UP000008596">
    <property type="component" value="Segment"/>
</dbReference>
<dbReference type="Pfam" id="PF00059">
    <property type="entry name" value="Lectin_C"/>
    <property type="match status" value="1"/>
</dbReference>
<evidence type="ECO:0000256" key="1">
    <source>
        <dbReference type="SAM" id="Phobius"/>
    </source>
</evidence>
<protein>
    <submittedName>
        <fullName evidence="3">123R</fullName>
    </submittedName>
</protein>
<organism evidence="3 4">
    <name type="scientific">Yaba monkey tumor virus (strain VR587)</name>
    <name type="common">YMTV</name>
    <dbReference type="NCBI Taxonomy" id="928314"/>
    <lineage>
        <taxon>Viruses</taxon>
        <taxon>Varidnaviria</taxon>
        <taxon>Bamfordvirae</taxon>
        <taxon>Nucleocytoviricota</taxon>
        <taxon>Pokkesviricetes</taxon>
        <taxon>Chitovirales</taxon>
        <taxon>Poxviridae</taxon>
        <taxon>Chordopoxvirinae</taxon>
        <taxon>Yatapoxvirus</taxon>
        <taxon>Yatapoxvirus yabapox</taxon>
        <taxon>Yaba monkey tumor virus</taxon>
    </lineage>
</organism>
<keyword evidence="1" id="KW-0812">Transmembrane</keyword>
<dbReference type="InterPro" id="IPR016186">
    <property type="entry name" value="C-type_lectin-like/link_sf"/>
</dbReference>
<organismHost>
    <name type="scientific">Erythrocebus patas</name>
    <name type="common">Red guenon</name>
    <name type="synonym">Cercopithecus patas</name>
    <dbReference type="NCBI Taxonomy" id="9538"/>
</organismHost>
<sequence>MKSFNRQTVDKIKKYSTHAAIFMILSTVVSGIGTVLKFKHELFPSACAKGWVSYDNHCYLDTDIQLTDDGALSVCDGYRAVLPKTNSKHLKVISITYGKYFWVGLKKKNNRWFDSSTNETVDMNSNVYLTKIKGKYDNENSICFIYKMGELKGVICNVVNYIICVKKFYK</sequence>
<feature type="transmembrane region" description="Helical" evidence="1">
    <location>
        <begin position="20"/>
        <end position="38"/>
    </location>
</feature>
<keyword evidence="1" id="KW-1133">Transmembrane helix</keyword>
<reference evidence="3 4" key="2">
    <citation type="journal article" date="2003" name="J. Virol.">
        <title>Complete genomic sequence and comparative analysis of the tumorigenic poxvirus Yaba monkey tumor virus.</title>
        <authorList>
            <person name="Brunetti C.R."/>
            <person name="Amano H."/>
            <person name="Ueda Y."/>
            <person name="Qin J."/>
            <person name="Miyamura T."/>
            <person name="Suzuki T."/>
            <person name="Li X."/>
            <person name="Barrett J.W."/>
            <person name="McFadden G."/>
        </authorList>
    </citation>
    <scope>NUCLEOTIDE SEQUENCE [LARGE SCALE GENOMIC DNA]</scope>
    <source>
        <strain evidence="4">VR587</strain>
    </source>
</reference>
<organismHost>
    <name type="scientific">Macaca</name>
    <name type="common">macaques</name>
    <dbReference type="NCBI Taxonomy" id="9539"/>
</organismHost>
<feature type="domain" description="C-type lectin" evidence="2">
    <location>
        <begin position="66"/>
        <end position="166"/>
    </location>
</feature>
<evidence type="ECO:0000313" key="3">
    <source>
        <dbReference type="EMBL" id="AAR07480.1"/>
    </source>
</evidence>
<proteinExistence type="predicted"/>
<dbReference type="KEGG" id="vg:2943593"/>
<reference evidence="3 4" key="1">
    <citation type="journal article" date="1995" name="J. Gen. Virol.">
        <title>Identification and characterization of the thymidine kinase gene of Yaba virus.</title>
        <authorList>
            <person name="Amano H."/>
            <person name="Ueda Y."/>
            <person name="Miyamura T."/>
        </authorList>
    </citation>
    <scope>NUCLEOTIDE SEQUENCE [LARGE SCALE GENOMIC DNA]</scope>
    <source>
        <strain evidence="4">VR587</strain>
    </source>
</reference>